<dbReference type="EMBL" id="PREZ01000010">
    <property type="protein sequence ID" value="PPA68654.1"/>
    <property type="molecule type" value="Genomic_DNA"/>
</dbReference>
<name>A0A2S5G6V0_9BACL</name>
<feature type="transmembrane region" description="Helical" evidence="1">
    <location>
        <begin position="192"/>
        <end position="215"/>
    </location>
</feature>
<feature type="transmembrane region" description="Helical" evidence="1">
    <location>
        <begin position="57"/>
        <end position="78"/>
    </location>
</feature>
<feature type="transmembrane region" description="Helical" evidence="1">
    <location>
        <begin position="98"/>
        <end position="116"/>
    </location>
</feature>
<feature type="transmembrane region" description="Helical" evidence="1">
    <location>
        <begin position="20"/>
        <end position="42"/>
    </location>
</feature>
<keyword evidence="3" id="KW-1185">Reference proteome</keyword>
<feature type="transmembrane region" description="Helical" evidence="1">
    <location>
        <begin position="162"/>
        <end position="186"/>
    </location>
</feature>
<gene>
    <name evidence="2" type="ORF">C4B60_20275</name>
</gene>
<keyword evidence="1" id="KW-0812">Transmembrane</keyword>
<keyword evidence="1" id="KW-1133">Transmembrane helix</keyword>
<dbReference type="Proteomes" id="UP000239047">
    <property type="component" value="Unassembled WGS sequence"/>
</dbReference>
<evidence type="ECO:0008006" key="4">
    <source>
        <dbReference type="Google" id="ProtNLM"/>
    </source>
</evidence>
<dbReference type="OrthoDB" id="2452082at2"/>
<keyword evidence="1" id="KW-0472">Membrane</keyword>
<organism evidence="2 3">
    <name type="scientific">Jeotgalibacillus proteolyticus</name>
    <dbReference type="NCBI Taxonomy" id="2082395"/>
    <lineage>
        <taxon>Bacteria</taxon>
        <taxon>Bacillati</taxon>
        <taxon>Bacillota</taxon>
        <taxon>Bacilli</taxon>
        <taxon>Bacillales</taxon>
        <taxon>Caryophanaceae</taxon>
        <taxon>Jeotgalibacillus</taxon>
    </lineage>
</organism>
<evidence type="ECO:0000313" key="3">
    <source>
        <dbReference type="Proteomes" id="UP000239047"/>
    </source>
</evidence>
<sequence length="239" mass="27596">MEHPIRSAFSFFSQRYERILLLILMVQLPLLLVHFFLANYIYAVTPTFSGQFSTGDIFNAMLILLLFLFAQIPFLYFWHYEEAGEDKALRKAMLQFTIRAFHFFVFAVFLSVIVTIGFGLFFLPGLILLAMYISAPIIAVIEEKSVWKCMKESVQIFKKNHWKIVLLIMTFGIGELIISFFIQTMIMSITTSYLAIVIINLFINTIFFPLFYLMLASLTGKWRNELGLLSVENAAAENS</sequence>
<comment type="caution">
    <text evidence="2">The sequence shown here is derived from an EMBL/GenBank/DDBJ whole genome shotgun (WGS) entry which is preliminary data.</text>
</comment>
<dbReference type="AlphaFoldDB" id="A0A2S5G6V0"/>
<evidence type="ECO:0000256" key="1">
    <source>
        <dbReference type="SAM" id="Phobius"/>
    </source>
</evidence>
<evidence type="ECO:0000313" key="2">
    <source>
        <dbReference type="EMBL" id="PPA68654.1"/>
    </source>
</evidence>
<accession>A0A2S5G6V0</accession>
<dbReference type="RefSeq" id="WP_104059785.1">
    <property type="nucleotide sequence ID" value="NZ_PREZ01000010.1"/>
</dbReference>
<proteinExistence type="predicted"/>
<reference evidence="2 3" key="1">
    <citation type="submission" date="2018-02" db="EMBL/GenBank/DDBJ databases">
        <title>Jeotgalibacillus proteolyticum sp. nov. a protease producing bacterium isolated from ocean sediments of Laizhou Bay.</title>
        <authorList>
            <person name="Li Y."/>
        </authorList>
    </citation>
    <scope>NUCLEOTIDE SEQUENCE [LARGE SCALE GENOMIC DNA]</scope>
    <source>
        <strain evidence="2 3">22-7</strain>
    </source>
</reference>
<feature type="transmembrane region" description="Helical" evidence="1">
    <location>
        <begin position="122"/>
        <end position="141"/>
    </location>
</feature>
<protein>
    <recommendedName>
        <fullName evidence="4">Glycerophosphoryl diester phosphodiesterase membrane domain-containing protein</fullName>
    </recommendedName>
</protein>